<dbReference type="GeneID" id="20353763"/>
<reference evidence="3" key="1">
    <citation type="submission" date="2010-07" db="EMBL/GenBank/DDBJ databases">
        <title>The genome sequence of Gaeumannomyces graminis var. tritici strain R3-111a-1.</title>
        <authorList>
            <consortium name="The Broad Institute Genome Sequencing Platform"/>
            <person name="Ma L.-J."/>
            <person name="Dead R."/>
            <person name="Young S."/>
            <person name="Zeng Q."/>
            <person name="Koehrsen M."/>
            <person name="Alvarado L."/>
            <person name="Berlin A."/>
            <person name="Chapman S.B."/>
            <person name="Chen Z."/>
            <person name="Freedman E."/>
            <person name="Gellesch M."/>
            <person name="Goldberg J."/>
            <person name="Griggs A."/>
            <person name="Gujja S."/>
            <person name="Heilman E.R."/>
            <person name="Heiman D."/>
            <person name="Hepburn T."/>
            <person name="Howarth C."/>
            <person name="Jen D."/>
            <person name="Larson L."/>
            <person name="Mehta T."/>
            <person name="Neiman D."/>
            <person name="Pearson M."/>
            <person name="Roberts A."/>
            <person name="Saif S."/>
            <person name="Shea T."/>
            <person name="Shenoy N."/>
            <person name="Sisk P."/>
            <person name="Stolte C."/>
            <person name="Sykes S."/>
            <person name="Walk T."/>
            <person name="White J."/>
            <person name="Yandava C."/>
            <person name="Haas B."/>
            <person name="Nusbaum C."/>
            <person name="Birren B."/>
        </authorList>
    </citation>
    <scope>NUCLEOTIDE SEQUENCE [LARGE SCALE GENOMIC DNA]</scope>
    <source>
        <strain evidence="3">R3-111a-1</strain>
    </source>
</reference>
<evidence type="ECO:0000313" key="2">
    <source>
        <dbReference type="EnsemblFungi" id="EJT69196"/>
    </source>
</evidence>
<evidence type="ECO:0000313" key="1">
    <source>
        <dbReference type="EMBL" id="EJT69196.1"/>
    </source>
</evidence>
<dbReference type="EMBL" id="GL385405">
    <property type="protein sequence ID" value="EJT69196.1"/>
    <property type="molecule type" value="Genomic_DNA"/>
</dbReference>
<dbReference type="EnsemblFungi" id="EJT69196">
    <property type="protein sequence ID" value="EJT69196"/>
    <property type="gene ID" value="GGTG_13305"/>
</dbReference>
<reference evidence="1" key="3">
    <citation type="submission" date="2010-09" db="EMBL/GenBank/DDBJ databases">
        <title>Annotation of Gaeumannomyces graminis var. tritici R3-111a-1.</title>
        <authorList>
            <consortium name="The Broad Institute Genome Sequencing Platform"/>
            <person name="Ma L.-J."/>
            <person name="Dead R."/>
            <person name="Young S.K."/>
            <person name="Zeng Q."/>
            <person name="Gargeya S."/>
            <person name="Fitzgerald M."/>
            <person name="Haas B."/>
            <person name="Abouelleil A."/>
            <person name="Alvarado L."/>
            <person name="Arachchi H.M."/>
            <person name="Berlin A."/>
            <person name="Brown A."/>
            <person name="Chapman S.B."/>
            <person name="Chen Z."/>
            <person name="Dunbar C."/>
            <person name="Freedman E."/>
            <person name="Gearin G."/>
            <person name="Gellesch M."/>
            <person name="Goldberg J."/>
            <person name="Griggs A."/>
            <person name="Gujja S."/>
            <person name="Heiman D."/>
            <person name="Howarth C."/>
            <person name="Larson L."/>
            <person name="Lui A."/>
            <person name="MacDonald P.J.P."/>
            <person name="Mehta T."/>
            <person name="Montmayeur A."/>
            <person name="Murphy C."/>
            <person name="Neiman D."/>
            <person name="Pearson M."/>
            <person name="Priest M."/>
            <person name="Roberts A."/>
            <person name="Saif S."/>
            <person name="Shea T."/>
            <person name="Shenoy N."/>
            <person name="Sisk P."/>
            <person name="Stolte C."/>
            <person name="Sykes S."/>
            <person name="Yandava C."/>
            <person name="Wortman J."/>
            <person name="Nusbaum C."/>
            <person name="Birren B."/>
        </authorList>
    </citation>
    <scope>NUCLEOTIDE SEQUENCE</scope>
    <source>
        <strain evidence="1">R3-111a-1</strain>
    </source>
</reference>
<sequence>MAATACVGFWGHGGWPCTDECGQFRCSGRWRQFGWSSTNYAEVREPILSGTINNQGGLLSDG</sequence>
<reference evidence="1" key="2">
    <citation type="submission" date="2010-07" db="EMBL/GenBank/DDBJ databases">
        <authorList>
            <consortium name="The Broad Institute Genome Sequencing Platform"/>
            <consortium name="Broad Institute Genome Sequencing Center for Infectious Disease"/>
            <person name="Ma L.-J."/>
            <person name="Dead R."/>
            <person name="Young S."/>
            <person name="Zeng Q."/>
            <person name="Koehrsen M."/>
            <person name="Alvarado L."/>
            <person name="Berlin A."/>
            <person name="Chapman S.B."/>
            <person name="Chen Z."/>
            <person name="Freedman E."/>
            <person name="Gellesch M."/>
            <person name="Goldberg J."/>
            <person name="Griggs A."/>
            <person name="Gujja S."/>
            <person name="Heilman E.R."/>
            <person name="Heiman D."/>
            <person name="Hepburn T."/>
            <person name="Howarth C."/>
            <person name="Jen D."/>
            <person name="Larson L."/>
            <person name="Mehta T."/>
            <person name="Neiman D."/>
            <person name="Pearson M."/>
            <person name="Roberts A."/>
            <person name="Saif S."/>
            <person name="Shea T."/>
            <person name="Shenoy N."/>
            <person name="Sisk P."/>
            <person name="Stolte C."/>
            <person name="Sykes S."/>
            <person name="Walk T."/>
            <person name="White J."/>
            <person name="Yandava C."/>
            <person name="Haas B."/>
            <person name="Nusbaum C."/>
            <person name="Birren B."/>
        </authorList>
    </citation>
    <scope>NUCLEOTIDE SEQUENCE</scope>
    <source>
        <strain evidence="1">R3-111a-1</strain>
    </source>
</reference>
<evidence type="ECO:0000313" key="3">
    <source>
        <dbReference type="Proteomes" id="UP000006039"/>
    </source>
</evidence>
<dbReference type="Proteomes" id="UP000006039">
    <property type="component" value="Unassembled WGS sequence"/>
</dbReference>
<organism evidence="1">
    <name type="scientific">Gaeumannomyces tritici (strain R3-111a-1)</name>
    <name type="common">Wheat and barley take-all root rot fungus</name>
    <name type="synonym">Gaeumannomyces graminis var. tritici</name>
    <dbReference type="NCBI Taxonomy" id="644352"/>
    <lineage>
        <taxon>Eukaryota</taxon>
        <taxon>Fungi</taxon>
        <taxon>Dikarya</taxon>
        <taxon>Ascomycota</taxon>
        <taxon>Pezizomycotina</taxon>
        <taxon>Sordariomycetes</taxon>
        <taxon>Sordariomycetidae</taxon>
        <taxon>Magnaporthales</taxon>
        <taxon>Magnaporthaceae</taxon>
        <taxon>Gaeumannomyces</taxon>
    </lineage>
</organism>
<dbReference type="VEuPathDB" id="FungiDB:GGTG_13305"/>
<proteinExistence type="predicted"/>
<keyword evidence="3" id="KW-1185">Reference proteome</keyword>
<gene>
    <name evidence="2" type="primary">20353763</name>
    <name evidence="1" type="ORF">GGTG_13305</name>
</gene>
<name>J3PIH7_GAET3</name>
<reference evidence="2" key="4">
    <citation type="journal article" date="2015" name="G3 (Bethesda)">
        <title>Genome sequences of three phytopathogenic species of the Magnaporthaceae family of fungi.</title>
        <authorList>
            <person name="Okagaki L.H."/>
            <person name="Nunes C.C."/>
            <person name="Sailsbery J."/>
            <person name="Clay B."/>
            <person name="Brown D."/>
            <person name="John T."/>
            <person name="Oh Y."/>
            <person name="Young N."/>
            <person name="Fitzgerald M."/>
            <person name="Haas B.J."/>
            <person name="Zeng Q."/>
            <person name="Young S."/>
            <person name="Adiconis X."/>
            <person name="Fan L."/>
            <person name="Levin J.Z."/>
            <person name="Mitchell T.K."/>
            <person name="Okubara P.A."/>
            <person name="Farman M.L."/>
            <person name="Kohn L.M."/>
            <person name="Birren B."/>
            <person name="Ma L.-J."/>
            <person name="Dean R.A."/>
        </authorList>
    </citation>
    <scope>NUCLEOTIDE SEQUENCE</scope>
    <source>
        <strain evidence="2">R3-111a-1</strain>
    </source>
</reference>
<dbReference type="RefSeq" id="XP_009229475.1">
    <property type="nucleotide sequence ID" value="XM_009231211.1"/>
</dbReference>
<dbReference type="AlphaFoldDB" id="J3PIH7"/>
<accession>J3PIH7</accession>
<protein>
    <submittedName>
        <fullName evidence="1 2">Uncharacterized protein</fullName>
    </submittedName>
</protein>
<reference evidence="2" key="5">
    <citation type="submission" date="2018-04" db="UniProtKB">
        <authorList>
            <consortium name="EnsemblFungi"/>
        </authorList>
    </citation>
    <scope>IDENTIFICATION</scope>
    <source>
        <strain evidence="2">R3-111a-1</strain>
    </source>
</reference>
<dbReference type="HOGENOM" id="CLU_2904307_0_0_1"/>